<dbReference type="Proteomes" id="UP001343698">
    <property type="component" value="Unassembled WGS sequence"/>
</dbReference>
<reference evidence="1 2" key="1">
    <citation type="submission" date="2024-01" db="EMBL/GenBank/DDBJ databases">
        <title>Maribacter spp. originated from different algae showed divergent polysaccharides utilization ability.</title>
        <authorList>
            <person name="Wang H."/>
            <person name="Wu Y."/>
        </authorList>
    </citation>
    <scope>NUCLEOTIDE SEQUENCE [LARGE SCALE GENOMIC DNA]</scope>
    <source>
        <strain evidence="1 2">KPT27_14</strain>
    </source>
</reference>
<dbReference type="EMBL" id="JAZDDF010000002">
    <property type="protein sequence ID" value="MEE1972126.1"/>
    <property type="molecule type" value="Genomic_DNA"/>
</dbReference>
<dbReference type="RefSeq" id="WP_272636267.1">
    <property type="nucleotide sequence ID" value="NZ_JAZDDF010000002.1"/>
</dbReference>
<dbReference type="PROSITE" id="PS51257">
    <property type="entry name" value="PROKAR_LIPOPROTEIN"/>
    <property type="match status" value="1"/>
</dbReference>
<organism evidence="1 2">
    <name type="scientific">Maribacter flavus</name>
    <dbReference type="NCBI Taxonomy" id="1658664"/>
    <lineage>
        <taxon>Bacteria</taxon>
        <taxon>Pseudomonadati</taxon>
        <taxon>Bacteroidota</taxon>
        <taxon>Flavobacteriia</taxon>
        <taxon>Flavobacteriales</taxon>
        <taxon>Flavobacteriaceae</taxon>
        <taxon>Maribacter</taxon>
    </lineage>
</organism>
<name>A0ABU7IGS0_9FLAO</name>
<sequence length="520" mass="59412">MLKTFMFLLISFLFLTSCNKSEESSVPVIPEEENDITKPSIRVTNDLEGVMEEVTQITFVITDNSENVTTTVRIDDIQVFSTKDKEFSIQIDPFDFLNGEHVLNIESLDEANNKGELTESIQLQKLLFVYPDIQILSFLQSETLEYYLLINMIDGNLIESRKIESVVENRFYAPDGFEKQNFTVTLFGMPKNESVLNGYAVSYSDLSPGSVSLSSGQLEVRSIPNIEKDVEFDLSLTNVQEIINIELFGREYLNGPFYFESDTYSSSVSLSSSTVGPLLMYYSENKNDLDDYRYYFLNEYSDTTVSFNDFNSVASTVGVSSLSNIDNFTFGLRGYKSQVAYENDKFNEVYTNSFEGFELNVFQVPQFDVYEIYTQSFGADLDEKTKFLSTTRGLGPVSVPDWSASLSGDKVLTSGDYDVFQMIANFRLPTTAGTFVFDWNYFMRNNPEFNVPFTNFEIPLEIQEKFDTIGLNVKDFNSAENLRFSMEDFEIPVHMEEGAFTGFRRLNRNKDYKSISIIVK</sequence>
<proteinExistence type="predicted"/>
<gene>
    <name evidence="1" type="ORF">V1H85_06700</name>
</gene>
<comment type="caution">
    <text evidence="1">The sequence shown here is derived from an EMBL/GenBank/DDBJ whole genome shotgun (WGS) entry which is preliminary data.</text>
</comment>
<keyword evidence="2" id="KW-1185">Reference proteome</keyword>
<evidence type="ECO:0000313" key="2">
    <source>
        <dbReference type="Proteomes" id="UP001343698"/>
    </source>
</evidence>
<evidence type="ECO:0000313" key="1">
    <source>
        <dbReference type="EMBL" id="MEE1972126.1"/>
    </source>
</evidence>
<protein>
    <submittedName>
        <fullName evidence="1">Uncharacterized protein</fullName>
    </submittedName>
</protein>
<accession>A0ABU7IGS0</accession>